<dbReference type="Proteomes" id="UP000077628">
    <property type="component" value="Unassembled WGS sequence"/>
</dbReference>
<evidence type="ECO:0000313" key="3">
    <source>
        <dbReference type="EMBL" id="OAI24451.1"/>
    </source>
</evidence>
<protein>
    <recommendedName>
        <fullName evidence="2">DUF7939 domain-containing protein</fullName>
    </recommendedName>
</protein>
<dbReference type="PANTHER" id="PTHR40940">
    <property type="entry name" value="PROTEIN BATD-RELATED"/>
    <property type="match status" value="1"/>
</dbReference>
<dbReference type="Pfam" id="PF13584">
    <property type="entry name" value="BatD"/>
    <property type="match status" value="1"/>
</dbReference>
<evidence type="ECO:0000313" key="4">
    <source>
        <dbReference type="Proteomes" id="UP000077628"/>
    </source>
</evidence>
<keyword evidence="4" id="KW-1185">Reference proteome</keyword>
<dbReference type="RefSeq" id="WP_064025447.1">
    <property type="nucleotide sequence ID" value="NZ_LUUK01000047.1"/>
</dbReference>
<dbReference type="OrthoDB" id="5293418at2"/>
<evidence type="ECO:0000256" key="1">
    <source>
        <dbReference type="SAM" id="SignalP"/>
    </source>
</evidence>
<dbReference type="EMBL" id="LUUK01000047">
    <property type="protein sequence ID" value="OAI24451.1"/>
    <property type="molecule type" value="Genomic_DNA"/>
</dbReference>
<dbReference type="InterPro" id="IPR025738">
    <property type="entry name" value="BatD"/>
</dbReference>
<keyword evidence="1" id="KW-0732">Signal</keyword>
<organism evidence="3 4">
    <name type="scientific">Methylomonas koyamae</name>
    <dbReference type="NCBI Taxonomy" id="702114"/>
    <lineage>
        <taxon>Bacteria</taxon>
        <taxon>Pseudomonadati</taxon>
        <taxon>Pseudomonadota</taxon>
        <taxon>Gammaproteobacteria</taxon>
        <taxon>Methylococcales</taxon>
        <taxon>Methylococcaceae</taxon>
        <taxon>Methylomonas</taxon>
    </lineage>
</organism>
<evidence type="ECO:0000259" key="2">
    <source>
        <dbReference type="Pfam" id="PF25607"/>
    </source>
</evidence>
<feature type="signal peptide" evidence="1">
    <location>
        <begin position="1"/>
        <end position="24"/>
    </location>
</feature>
<gene>
    <name evidence="3" type="ORF">A1355_20615</name>
</gene>
<dbReference type="InterPro" id="IPR057699">
    <property type="entry name" value="DUF7939"/>
</dbReference>
<dbReference type="STRING" id="702114.A1355_20615"/>
<feature type="domain" description="DUF7939" evidence="2">
    <location>
        <begin position="462"/>
        <end position="540"/>
    </location>
</feature>
<dbReference type="AlphaFoldDB" id="A0A177P2L3"/>
<proteinExistence type="predicted"/>
<reference evidence="4" key="1">
    <citation type="submission" date="2016-03" db="EMBL/GenBank/DDBJ databases">
        <authorList>
            <person name="Heylen K."/>
            <person name="De Vos P."/>
            <person name="Vekeman B."/>
        </authorList>
    </citation>
    <scope>NUCLEOTIDE SEQUENCE [LARGE SCALE GENOMIC DNA]</scope>
    <source>
        <strain evidence="4">R-45383</strain>
    </source>
</reference>
<dbReference type="Pfam" id="PF25607">
    <property type="entry name" value="DUF7939"/>
    <property type="match status" value="1"/>
</dbReference>
<accession>A0A177P2L3</accession>
<comment type="caution">
    <text evidence="3">The sequence shown here is derived from an EMBL/GenBank/DDBJ whole genome shotgun (WGS) entry which is preliminary data.</text>
</comment>
<feature type="chain" id="PRO_5008069856" description="DUF7939 domain-containing protein" evidence="1">
    <location>
        <begin position="25"/>
        <end position="561"/>
    </location>
</feature>
<name>A0A177P2L3_9GAMM</name>
<sequence>MLTRLGRRAGLFFLLMLIATLSRAADIQVSVSRNPVAMNESFQIVFSAEDEPDGEPDFGPLRDHFEILNQQRSSSSSWVNGKSSRNEQWILNAMAKQAGELLIPPIRFGADSSRPLKIVVSASAVDPQQDGDLFLEVTATPEKPYVQSQVIYTLKLFRRVQITQASLGEPEIKDALVEKLGEDDSYTTQVDGVDYWVTERKYAIFPQQSGLFTIAPLTLNAEVVAGGRPRFNGFFNRPSTETRRVTSKPVTLNVLPVPAGFAGNWLSAEHLELREQWSDPGRHAKVGEPLTRTITLTARGATVGQLPELTDKAAIDGVKSYPDQPLLKEDKLTDGLTALREEKVALIPSKPGRYTLPPLEIPWFNTRTGKIESARLPAATIIAEAGAGETAPTGSQPQTSADATMPMMRVETVVASDSELRFWRAATVVCALGWLATGIWAWRRRAGAVAENRVKPVPAGESSLERNLKRACWENNPQAAKQCLLQWGRQRFGTDSLSGLADQRSAMLAEEIEALNRLLYSGGEADWQGRALWEAFIAESPAAPVQSGVDDGLEPLFKIRD</sequence>
<dbReference type="PANTHER" id="PTHR40940:SF1">
    <property type="entry name" value="PROTEIN BATD"/>
    <property type="match status" value="1"/>
</dbReference>